<sequence>MLKNQRPASAEYALAPDGESEDGRPYKLGDVPDLSPDAGPRSRSKSTPLRLCLVGAASSLVAILLFVALGLHLRGSGRAVANRTFPVVREGLSNKTGLPLNWSDGDCGNSPAEAMARNCRYSIVLFGWLPPGCHTADDAADEESMHGGQSWHYESEGRNMTMDELRLGNYRNFTSTYDMHLMHCMYVWKRMHRAMLNASIQMDSYSANLHHTEHCIHVLGESFANKGRDTGVIAVVKTVDGTDGPPDDLGRNSHADGTGKAYGELGELDARA</sequence>
<keyword evidence="2" id="KW-0812">Transmembrane</keyword>
<dbReference type="PANTHER" id="PTHR35896">
    <property type="entry name" value="IG-LIKE DOMAIN-CONTAINING PROTEIN"/>
    <property type="match status" value="1"/>
</dbReference>
<feature type="region of interest" description="Disordered" evidence="1">
    <location>
        <begin position="238"/>
        <end position="272"/>
    </location>
</feature>
<evidence type="ECO:0000256" key="2">
    <source>
        <dbReference type="SAM" id="Phobius"/>
    </source>
</evidence>
<comment type="caution">
    <text evidence="3">The sequence shown here is derived from an EMBL/GenBank/DDBJ whole genome shotgun (WGS) entry which is preliminary data.</text>
</comment>
<keyword evidence="2" id="KW-0472">Membrane</keyword>
<evidence type="ECO:0000313" key="3">
    <source>
        <dbReference type="EMBL" id="KYK57318.1"/>
    </source>
</evidence>
<organism evidence="3 4">
    <name type="scientific">Drechmeria coniospora</name>
    <name type="common">Nematophagous fungus</name>
    <name type="synonym">Meria coniospora</name>
    <dbReference type="NCBI Taxonomy" id="98403"/>
    <lineage>
        <taxon>Eukaryota</taxon>
        <taxon>Fungi</taxon>
        <taxon>Dikarya</taxon>
        <taxon>Ascomycota</taxon>
        <taxon>Pezizomycotina</taxon>
        <taxon>Sordariomycetes</taxon>
        <taxon>Hypocreomycetidae</taxon>
        <taxon>Hypocreales</taxon>
        <taxon>Ophiocordycipitaceae</taxon>
        <taxon>Drechmeria</taxon>
    </lineage>
</organism>
<gene>
    <name evidence="3" type="ORF">DCS_04326</name>
</gene>
<feature type="transmembrane region" description="Helical" evidence="2">
    <location>
        <begin position="51"/>
        <end position="73"/>
    </location>
</feature>
<dbReference type="STRING" id="98403.A0A151GJQ7"/>
<evidence type="ECO:0000256" key="1">
    <source>
        <dbReference type="SAM" id="MobiDB-lite"/>
    </source>
</evidence>
<name>A0A151GJQ7_DRECN</name>
<reference evidence="3 4" key="1">
    <citation type="journal article" date="2016" name="Sci. Rep.">
        <title>Insights into Adaptations to a Near-Obligate Nematode Endoparasitic Lifestyle from the Finished Genome of Drechmeria coniospora.</title>
        <authorList>
            <person name="Zhang L."/>
            <person name="Zhou Z."/>
            <person name="Guo Q."/>
            <person name="Fokkens L."/>
            <person name="Miskei M."/>
            <person name="Pocsi I."/>
            <person name="Zhang W."/>
            <person name="Chen M."/>
            <person name="Wang L."/>
            <person name="Sun Y."/>
            <person name="Donzelli B.G."/>
            <person name="Gibson D.M."/>
            <person name="Nelson D.R."/>
            <person name="Luo J.G."/>
            <person name="Rep M."/>
            <person name="Liu H."/>
            <person name="Yang S."/>
            <person name="Wang J."/>
            <person name="Krasnoff S.B."/>
            <person name="Xu Y."/>
            <person name="Molnar I."/>
            <person name="Lin M."/>
        </authorList>
    </citation>
    <scope>NUCLEOTIDE SEQUENCE [LARGE SCALE GENOMIC DNA]</scope>
    <source>
        <strain evidence="3 4">ARSEF 6962</strain>
    </source>
</reference>
<protein>
    <submittedName>
        <fullName evidence="3">Uncharacterized protein</fullName>
    </submittedName>
</protein>
<keyword evidence="2" id="KW-1133">Transmembrane helix</keyword>
<dbReference type="InterPro" id="IPR053008">
    <property type="entry name" value="Phomopsin_biosynth_assoc"/>
</dbReference>
<dbReference type="InParanoid" id="A0A151GJQ7"/>
<dbReference type="EMBL" id="LAYC01000002">
    <property type="protein sequence ID" value="KYK57318.1"/>
    <property type="molecule type" value="Genomic_DNA"/>
</dbReference>
<proteinExistence type="predicted"/>
<feature type="region of interest" description="Disordered" evidence="1">
    <location>
        <begin position="1"/>
        <end position="46"/>
    </location>
</feature>
<dbReference type="GeneID" id="63716969"/>
<evidence type="ECO:0000313" key="4">
    <source>
        <dbReference type="Proteomes" id="UP000076580"/>
    </source>
</evidence>
<accession>A0A151GJQ7</accession>
<dbReference type="AlphaFoldDB" id="A0A151GJQ7"/>
<keyword evidence="4" id="KW-1185">Reference proteome</keyword>
<dbReference type="Proteomes" id="UP000076580">
    <property type="component" value="Chromosome 02"/>
</dbReference>
<dbReference type="PANTHER" id="PTHR35896:SF3">
    <property type="entry name" value="MAJOR FACILITATOR SUPERFAMILY TRANSPORTER"/>
    <property type="match status" value="1"/>
</dbReference>
<dbReference type="RefSeq" id="XP_040656670.1">
    <property type="nucleotide sequence ID" value="XM_040801637.1"/>
</dbReference>